<dbReference type="EMBL" id="GEDC01018523">
    <property type="protein sequence ID" value="JAS18775.1"/>
    <property type="molecule type" value="Transcribed_RNA"/>
</dbReference>
<dbReference type="SMART" id="SM00587">
    <property type="entry name" value="CHK"/>
    <property type="match status" value="1"/>
</dbReference>
<dbReference type="InterPro" id="IPR004119">
    <property type="entry name" value="EcKL"/>
</dbReference>
<dbReference type="InterPro" id="IPR015897">
    <property type="entry name" value="CHK_kinase-like"/>
</dbReference>
<dbReference type="InterPro" id="IPR011009">
    <property type="entry name" value="Kinase-like_dom_sf"/>
</dbReference>
<organism evidence="2">
    <name type="scientific">Clastoptera arizonana</name>
    <name type="common">Arizona spittle bug</name>
    <dbReference type="NCBI Taxonomy" id="38151"/>
    <lineage>
        <taxon>Eukaryota</taxon>
        <taxon>Metazoa</taxon>
        <taxon>Ecdysozoa</taxon>
        <taxon>Arthropoda</taxon>
        <taxon>Hexapoda</taxon>
        <taxon>Insecta</taxon>
        <taxon>Pterygota</taxon>
        <taxon>Neoptera</taxon>
        <taxon>Paraneoptera</taxon>
        <taxon>Hemiptera</taxon>
        <taxon>Auchenorrhyncha</taxon>
        <taxon>Cercopoidea</taxon>
        <taxon>Clastopteridae</taxon>
        <taxon>Clastoptera</taxon>
    </lineage>
</organism>
<dbReference type="SUPFAM" id="SSF56112">
    <property type="entry name" value="Protein kinase-like (PK-like)"/>
    <property type="match status" value="1"/>
</dbReference>
<evidence type="ECO:0000259" key="1">
    <source>
        <dbReference type="SMART" id="SM00587"/>
    </source>
</evidence>
<protein>
    <recommendedName>
        <fullName evidence="1">CHK kinase-like domain-containing protein</fullName>
    </recommendedName>
</protein>
<proteinExistence type="predicted"/>
<gene>
    <name evidence="2" type="ORF">g.40975</name>
</gene>
<feature type="domain" description="CHK kinase-like" evidence="1">
    <location>
        <begin position="127"/>
        <end position="317"/>
    </location>
</feature>
<sequence length="413" mass="48134">LKFYMESSLKLHSPPDWLDSTFCKNAIFGCVEIESFDVYLALPPGSNYVSDVYRVHVKYTDFKRKSTILSLFVKSPNSNANQYTKEMGVFVTERNFYCNVLPLFDEFYTGAPITPKYYYSLINNFTFAIEDLTENGYVMANRDGFVNYEHCVECIKVLAKLHAVSAAVDEKYPFVMEEAGSRGYFCNLNLRKIIDSVLLVVADEIEQFTDLKQYSLKLRRFNLILWDSMKKCARKKVGRINVLNHGDAWINNFMFKYDDNNAVIDVKLIDFQILNFGSPGYDLQMFLTSAVDIDVRKNKLNELLHLYLLIFNKTLRDCGSLVELSMEELHSEFYKADCVGIFTIAVHLLLTLVESIAPETPSEEEDFYLDNVYSVEKHPYKSLIRRCERYRKTLSRFLEYFDERGLFDMKINM</sequence>
<reference evidence="2" key="1">
    <citation type="submission" date="2015-12" db="EMBL/GenBank/DDBJ databases">
        <title>De novo transcriptome assembly of four potential Pierce s Disease insect vectors from Arizona vineyards.</title>
        <authorList>
            <person name="Tassone E.E."/>
        </authorList>
    </citation>
    <scope>NUCLEOTIDE SEQUENCE</scope>
</reference>
<evidence type="ECO:0000313" key="2">
    <source>
        <dbReference type="EMBL" id="JAS18775.1"/>
    </source>
</evidence>
<dbReference type="AlphaFoldDB" id="A0A1B6CZG5"/>
<dbReference type="PANTHER" id="PTHR11012:SF56">
    <property type="entry name" value="CHK KINASE-LIKE DOMAIN-CONTAINING PROTEIN-RELATED"/>
    <property type="match status" value="1"/>
</dbReference>
<accession>A0A1B6CZG5</accession>
<dbReference type="PANTHER" id="PTHR11012">
    <property type="entry name" value="PROTEIN KINASE-LIKE DOMAIN-CONTAINING"/>
    <property type="match status" value="1"/>
</dbReference>
<name>A0A1B6CZG5_9HEMI</name>
<dbReference type="Pfam" id="PF02958">
    <property type="entry name" value="EcKL"/>
    <property type="match status" value="1"/>
</dbReference>
<dbReference type="Gene3D" id="3.90.1200.10">
    <property type="match status" value="1"/>
</dbReference>
<feature type="non-terminal residue" evidence="2">
    <location>
        <position position="1"/>
    </location>
</feature>